<dbReference type="InParanoid" id="S2K4C6"/>
<evidence type="ECO:0000313" key="3">
    <source>
        <dbReference type="Proteomes" id="UP000014254"/>
    </source>
</evidence>
<reference evidence="3" key="1">
    <citation type="submission" date="2013-05" db="EMBL/GenBank/DDBJ databases">
        <title>The Genome sequence of Mucor circinelloides f. circinelloides 1006PhL.</title>
        <authorList>
            <consortium name="The Broad Institute Genomics Platform"/>
            <person name="Cuomo C."/>
            <person name="Earl A."/>
            <person name="Findley K."/>
            <person name="Lee S.C."/>
            <person name="Walker B."/>
            <person name="Young S."/>
            <person name="Zeng Q."/>
            <person name="Gargeya S."/>
            <person name="Fitzgerald M."/>
            <person name="Haas B."/>
            <person name="Abouelleil A."/>
            <person name="Allen A.W."/>
            <person name="Alvarado L."/>
            <person name="Arachchi H.M."/>
            <person name="Berlin A.M."/>
            <person name="Chapman S.B."/>
            <person name="Gainer-Dewar J."/>
            <person name="Goldberg J."/>
            <person name="Griggs A."/>
            <person name="Gujja S."/>
            <person name="Hansen M."/>
            <person name="Howarth C."/>
            <person name="Imamovic A."/>
            <person name="Ireland A."/>
            <person name="Larimer J."/>
            <person name="McCowan C."/>
            <person name="Murphy C."/>
            <person name="Pearson M."/>
            <person name="Poon T.W."/>
            <person name="Priest M."/>
            <person name="Roberts A."/>
            <person name="Saif S."/>
            <person name="Shea T."/>
            <person name="Sisk P."/>
            <person name="Sykes S."/>
            <person name="Wortman J."/>
            <person name="Nusbaum C."/>
            <person name="Birren B."/>
        </authorList>
    </citation>
    <scope>NUCLEOTIDE SEQUENCE [LARGE SCALE GENOMIC DNA]</scope>
    <source>
        <strain evidence="3">1006PhL</strain>
    </source>
</reference>
<dbReference type="VEuPathDB" id="FungiDB:HMPREF1544_03027"/>
<keyword evidence="1" id="KW-0732">Signal</keyword>
<organism evidence="2 3">
    <name type="scientific">Mucor circinelloides f. circinelloides (strain 1006PhL)</name>
    <name type="common">Mucormycosis agent</name>
    <name type="synonym">Calyptromyces circinelloides</name>
    <dbReference type="NCBI Taxonomy" id="1220926"/>
    <lineage>
        <taxon>Eukaryota</taxon>
        <taxon>Fungi</taxon>
        <taxon>Fungi incertae sedis</taxon>
        <taxon>Mucoromycota</taxon>
        <taxon>Mucoromycotina</taxon>
        <taxon>Mucoromycetes</taxon>
        <taxon>Mucorales</taxon>
        <taxon>Mucorineae</taxon>
        <taxon>Mucoraceae</taxon>
        <taxon>Mucor</taxon>
    </lineage>
</organism>
<dbReference type="EMBL" id="KE123924">
    <property type="protein sequence ID" value="EPB90193.1"/>
    <property type="molecule type" value="Genomic_DNA"/>
</dbReference>
<sequence length="137" mass="15288">MASHSRFVYSAITLKLVFVLFALGLRISASTVNSSPTPRFSTKRLLEHINICRIFGHPHVPSILNVFGVFTVNKKAAAVVNRLSGIAKPKILKEGSPWYSKPLLLKDLSLAISKRIFGINYQDSRSRKLTVKTNRPL</sequence>
<protein>
    <submittedName>
        <fullName evidence="2">Uncharacterized protein</fullName>
    </submittedName>
</protein>
<gene>
    <name evidence="2" type="ORF">HMPREF1544_03027</name>
</gene>
<feature type="signal peptide" evidence="1">
    <location>
        <begin position="1"/>
        <end position="29"/>
    </location>
</feature>
<feature type="chain" id="PRO_5004497658" evidence="1">
    <location>
        <begin position="30"/>
        <end position="137"/>
    </location>
</feature>
<dbReference type="AlphaFoldDB" id="S2K4C6"/>
<evidence type="ECO:0000256" key="1">
    <source>
        <dbReference type="SAM" id="SignalP"/>
    </source>
</evidence>
<evidence type="ECO:0000313" key="2">
    <source>
        <dbReference type="EMBL" id="EPB90193.1"/>
    </source>
</evidence>
<name>S2K4C6_MUCC1</name>
<keyword evidence="3" id="KW-1185">Reference proteome</keyword>
<accession>S2K4C6</accession>
<dbReference type="Proteomes" id="UP000014254">
    <property type="component" value="Unassembled WGS sequence"/>
</dbReference>
<proteinExistence type="predicted"/>